<feature type="domain" description="Antitoxin Xre/MbcA/ParS-like toxin-binding" evidence="1">
    <location>
        <begin position="145"/>
        <end position="187"/>
    </location>
</feature>
<name>A0AAP5ED32_9GAMM</name>
<proteinExistence type="predicted"/>
<dbReference type="Pfam" id="PF09722">
    <property type="entry name" value="Xre_MbcA_ParS_C"/>
    <property type="match status" value="1"/>
</dbReference>
<gene>
    <name evidence="2" type="ORF">QE424_000637</name>
</gene>
<sequence length="190" mass="20941">MSTASKRAPASAKIESYAIGPLKEPRSAQVVRDATTVKFKLPVKLDSFRALLRTAPLAERVQIEREGVPYQVVKGLIDEIFDSSTEFQTFVRIPKATFTKKMRDRSLFAGTTGQSVVGLMELINRVEDMLAAERDNEQARGFDVEKWVGEWIQRPQPALGGLAPADVMDTPTGRASVMRVLGAIQSGAYQ</sequence>
<protein>
    <submittedName>
        <fullName evidence="2">Uncharacterized protein (DUF2384 family)</fullName>
    </submittedName>
</protein>
<evidence type="ECO:0000259" key="1">
    <source>
        <dbReference type="Pfam" id="PF09722"/>
    </source>
</evidence>
<dbReference type="InterPro" id="IPR024467">
    <property type="entry name" value="Xre/MbcA/ParS-like_toxin-bd"/>
</dbReference>
<organism evidence="2 3">
    <name type="scientific">Stenotrophomonas rhizophila</name>
    <dbReference type="NCBI Taxonomy" id="216778"/>
    <lineage>
        <taxon>Bacteria</taxon>
        <taxon>Pseudomonadati</taxon>
        <taxon>Pseudomonadota</taxon>
        <taxon>Gammaproteobacteria</taxon>
        <taxon>Lysobacterales</taxon>
        <taxon>Lysobacteraceae</taxon>
        <taxon>Stenotrophomonas</taxon>
    </lineage>
</organism>
<evidence type="ECO:0000313" key="2">
    <source>
        <dbReference type="EMBL" id="MDQ1107478.1"/>
    </source>
</evidence>
<comment type="caution">
    <text evidence="2">The sequence shown here is derived from an EMBL/GenBank/DDBJ whole genome shotgun (WGS) entry which is preliminary data.</text>
</comment>
<accession>A0AAP5ED32</accession>
<dbReference type="EMBL" id="JAUTAS010000001">
    <property type="protein sequence ID" value="MDQ1107478.1"/>
    <property type="molecule type" value="Genomic_DNA"/>
</dbReference>
<evidence type="ECO:0000313" key="3">
    <source>
        <dbReference type="Proteomes" id="UP001226084"/>
    </source>
</evidence>
<dbReference type="Proteomes" id="UP001226084">
    <property type="component" value="Unassembled WGS sequence"/>
</dbReference>
<dbReference type="AlphaFoldDB" id="A0AAP5ED32"/>
<reference evidence="2" key="1">
    <citation type="submission" date="2023-07" db="EMBL/GenBank/DDBJ databases">
        <title>Functional and genomic diversity of the sorghum phyllosphere microbiome.</title>
        <authorList>
            <person name="Shade A."/>
        </authorList>
    </citation>
    <scope>NUCLEOTIDE SEQUENCE</scope>
    <source>
        <strain evidence="2">SORGH_AS_0457</strain>
    </source>
</reference>
<dbReference type="RefSeq" id="WP_307106204.1">
    <property type="nucleotide sequence ID" value="NZ_JAUTAS010000001.1"/>
</dbReference>